<reference evidence="4" key="1">
    <citation type="submission" date="2020-01" db="EMBL/GenBank/DDBJ databases">
        <title>Development of genomics and gene disruption for Polysphondylium violaceum indicates a role for the polyketide synthase stlB in stalk morphogenesis.</title>
        <authorList>
            <person name="Narita B."/>
            <person name="Kawabe Y."/>
            <person name="Kin K."/>
            <person name="Saito T."/>
            <person name="Gibbs R."/>
            <person name="Kuspa A."/>
            <person name="Muzny D."/>
            <person name="Queller D."/>
            <person name="Richards S."/>
            <person name="Strassman J."/>
            <person name="Sucgang R."/>
            <person name="Worley K."/>
            <person name="Schaap P."/>
        </authorList>
    </citation>
    <scope>NUCLEOTIDE SEQUENCE</scope>
    <source>
        <strain evidence="4">QSvi11</strain>
    </source>
</reference>
<proteinExistence type="inferred from homology"/>
<gene>
    <name evidence="4" type="ORF">CYY_005324</name>
</gene>
<dbReference type="Proteomes" id="UP000695562">
    <property type="component" value="Unassembled WGS sequence"/>
</dbReference>
<comment type="caution">
    <text evidence="4">The sequence shown here is derived from an EMBL/GenBank/DDBJ whole genome shotgun (WGS) entry which is preliminary data.</text>
</comment>
<dbReference type="EMBL" id="AJWJ01000209">
    <property type="protein sequence ID" value="KAF2073354.1"/>
    <property type="molecule type" value="Genomic_DNA"/>
</dbReference>
<evidence type="ECO:0000313" key="5">
    <source>
        <dbReference type="Proteomes" id="UP000695562"/>
    </source>
</evidence>
<dbReference type="OrthoDB" id="5585685at2759"/>
<dbReference type="PANTHER" id="PTHR12425:SF5">
    <property type="entry name" value="SYNEMBRYN"/>
    <property type="match status" value="1"/>
</dbReference>
<protein>
    <recommendedName>
        <fullName evidence="6">Synembryn-A</fullName>
    </recommendedName>
</protein>
<sequence length="433" mass="49011">METFNQQIQSNPRLESAWTEELKKFNTTHANDRTFTNKYSIAEKNKFTENLFTILNREFSRNITDKPSSTALLETLIALRISLREITDQDKSIALNELNLFFKFGNIGDEEKLFVFSDEIREEALKCIVNCIARDRDIQSKFIQELNGPVVLVREIVKNASTISDSVLLVIYKILTHCTATPAIRESVKPEGLLEHVTEQLIIKTSSPTNYNAALLSDLCRLLFTLTIHLGPLEGGKPTKPTDNDLNRYRKLLPVFKKIMTHYTPDQNNPMYTLKCALISSLLNTPKELYDELIAEIPLEYFQEMFKNQIKLLDNPMLASEFLPILMLITNIAENVIDTRQPLKEMTFPYDLIKDSDEPLSVGIEPPVEAKTTGISAKLIPLMTGSDIGFKHFVSEFFFMICDEDANEVCRLTGFGNAAGLLVTRGLLSLGGQ</sequence>
<dbReference type="Pfam" id="PF10165">
    <property type="entry name" value="Ric8"/>
    <property type="match status" value="1"/>
</dbReference>
<dbReference type="PANTHER" id="PTHR12425">
    <property type="entry name" value="SYNEMBRYN"/>
    <property type="match status" value="1"/>
</dbReference>
<comment type="similarity">
    <text evidence="1">Belongs to the synembryn family.</text>
</comment>
<evidence type="ECO:0000256" key="1">
    <source>
        <dbReference type="ARBA" id="ARBA00009049"/>
    </source>
</evidence>
<name>A0A8J4PV82_9MYCE</name>
<keyword evidence="5" id="KW-1185">Reference proteome</keyword>
<keyword evidence="3" id="KW-0143">Chaperone</keyword>
<evidence type="ECO:0000313" key="4">
    <source>
        <dbReference type="EMBL" id="KAF2073354.1"/>
    </source>
</evidence>
<accession>A0A8J4PV82</accession>
<organism evidence="4 5">
    <name type="scientific">Polysphondylium violaceum</name>
    <dbReference type="NCBI Taxonomy" id="133409"/>
    <lineage>
        <taxon>Eukaryota</taxon>
        <taxon>Amoebozoa</taxon>
        <taxon>Evosea</taxon>
        <taxon>Eumycetozoa</taxon>
        <taxon>Dictyostelia</taxon>
        <taxon>Dictyosteliales</taxon>
        <taxon>Dictyosteliaceae</taxon>
        <taxon>Polysphondylium</taxon>
    </lineage>
</organism>
<dbReference type="GO" id="GO:0007186">
    <property type="term" value="P:G protein-coupled receptor signaling pathway"/>
    <property type="evidence" value="ECO:0007669"/>
    <property type="project" value="TreeGrafter"/>
</dbReference>
<dbReference type="AlphaFoldDB" id="A0A8J4PV82"/>
<dbReference type="InterPro" id="IPR019318">
    <property type="entry name" value="Gua_nucleotide_exch_fac_Ric8"/>
</dbReference>
<evidence type="ECO:0000256" key="3">
    <source>
        <dbReference type="ARBA" id="ARBA00023186"/>
    </source>
</evidence>
<dbReference type="InterPro" id="IPR016024">
    <property type="entry name" value="ARM-type_fold"/>
</dbReference>
<evidence type="ECO:0000256" key="2">
    <source>
        <dbReference type="ARBA" id="ARBA00022658"/>
    </source>
</evidence>
<dbReference type="SUPFAM" id="SSF48371">
    <property type="entry name" value="ARM repeat"/>
    <property type="match status" value="1"/>
</dbReference>
<dbReference type="GO" id="GO:0005737">
    <property type="term" value="C:cytoplasm"/>
    <property type="evidence" value="ECO:0007669"/>
    <property type="project" value="TreeGrafter"/>
</dbReference>
<dbReference type="GO" id="GO:0005085">
    <property type="term" value="F:guanyl-nucleotide exchange factor activity"/>
    <property type="evidence" value="ECO:0007669"/>
    <property type="project" value="UniProtKB-KW"/>
</dbReference>
<evidence type="ECO:0008006" key="6">
    <source>
        <dbReference type="Google" id="ProtNLM"/>
    </source>
</evidence>
<keyword evidence="2" id="KW-0344">Guanine-nucleotide releasing factor</keyword>
<dbReference type="GO" id="GO:0001965">
    <property type="term" value="F:G-protein alpha-subunit binding"/>
    <property type="evidence" value="ECO:0007669"/>
    <property type="project" value="TreeGrafter"/>
</dbReference>